<dbReference type="Proteomes" id="UP000502260">
    <property type="component" value="Chromosome"/>
</dbReference>
<dbReference type="SUPFAM" id="SSF48150">
    <property type="entry name" value="DNA-glycosylase"/>
    <property type="match status" value="1"/>
</dbReference>
<protein>
    <submittedName>
        <fullName evidence="1">Uncharacterized protein</fullName>
    </submittedName>
</protein>
<evidence type="ECO:0000313" key="2">
    <source>
        <dbReference type="Proteomes" id="UP000502260"/>
    </source>
</evidence>
<dbReference type="AlphaFoldDB" id="A0A6F8V901"/>
<accession>A0A6F8V901</accession>
<dbReference type="GO" id="GO:0003824">
    <property type="term" value="F:catalytic activity"/>
    <property type="evidence" value="ECO:0007669"/>
    <property type="project" value="InterPro"/>
</dbReference>
<reference evidence="2" key="1">
    <citation type="submission" date="2020-03" db="EMBL/GenBank/DDBJ databases">
        <title>Complete genome sequence of sulfur-oxidizing bacterium skT11.</title>
        <authorList>
            <person name="Kanda M."/>
            <person name="Kojima H."/>
            <person name="Fukui M."/>
        </authorList>
    </citation>
    <scope>NUCLEOTIDE SEQUENCE [LARGE SCALE GENOMIC DNA]</scope>
    <source>
        <strain evidence="2">skT11</strain>
    </source>
</reference>
<evidence type="ECO:0000313" key="1">
    <source>
        <dbReference type="EMBL" id="BCB26134.1"/>
    </source>
</evidence>
<dbReference type="InterPro" id="IPR011257">
    <property type="entry name" value="DNA_glycosylase"/>
</dbReference>
<dbReference type="GO" id="GO:0006281">
    <property type="term" value="P:DNA repair"/>
    <property type="evidence" value="ECO:0007669"/>
    <property type="project" value="InterPro"/>
</dbReference>
<organism evidence="1 2">
    <name type="scientific">Sulfurimicrobium lacus</name>
    <dbReference type="NCBI Taxonomy" id="2715678"/>
    <lineage>
        <taxon>Bacteria</taxon>
        <taxon>Pseudomonadati</taxon>
        <taxon>Pseudomonadota</taxon>
        <taxon>Betaproteobacteria</taxon>
        <taxon>Nitrosomonadales</taxon>
        <taxon>Sulfuricellaceae</taxon>
        <taxon>Sulfurimicrobium</taxon>
    </lineage>
</organism>
<dbReference type="EMBL" id="AP022853">
    <property type="protein sequence ID" value="BCB26134.1"/>
    <property type="molecule type" value="Genomic_DNA"/>
</dbReference>
<dbReference type="KEGG" id="slac:SKTS_10200"/>
<keyword evidence="2" id="KW-1185">Reference proteome</keyword>
<name>A0A6F8V901_9PROT</name>
<proteinExistence type="predicted"/>
<gene>
    <name evidence="1" type="ORF">SKTS_10200</name>
</gene>
<sequence>MEHAANADGRTPDPLALVAERGGGYAAMLGIDLAGLSPDAVHQWFLAAELYGARIPESVATRTWREFKRDGVLLPQQLVEAGWDRLVAILDRGGYVRYDYKTATKLLDVSRALLDGYGGSLAALHAAAADAADLERRIMALGKGIGRVTSEIFLREMRGKWEKADPPLAPLALMAAQALGYLPNGMGDEREALLQLQRLWAERGMTADGFADFESALVREGLMRRRGEMRHHSHGAHG</sequence>
<dbReference type="RefSeq" id="WP_173061307.1">
    <property type="nucleotide sequence ID" value="NZ_AP022853.1"/>
</dbReference>